<keyword evidence="3" id="KW-1185">Reference proteome</keyword>
<dbReference type="AlphaFoldDB" id="A0AAD9ECU7"/>
<dbReference type="EMBL" id="JAQOWY010000236">
    <property type="protein sequence ID" value="KAK1846449.1"/>
    <property type="molecule type" value="Genomic_DNA"/>
</dbReference>
<organism evidence="2 3">
    <name type="scientific">Colletotrichum chrysophilum</name>
    <dbReference type="NCBI Taxonomy" id="1836956"/>
    <lineage>
        <taxon>Eukaryota</taxon>
        <taxon>Fungi</taxon>
        <taxon>Dikarya</taxon>
        <taxon>Ascomycota</taxon>
        <taxon>Pezizomycotina</taxon>
        <taxon>Sordariomycetes</taxon>
        <taxon>Hypocreomycetidae</taxon>
        <taxon>Glomerellales</taxon>
        <taxon>Glomerellaceae</taxon>
        <taxon>Colletotrichum</taxon>
        <taxon>Colletotrichum gloeosporioides species complex</taxon>
    </lineage>
</organism>
<reference evidence="2" key="1">
    <citation type="submission" date="2023-01" db="EMBL/GenBank/DDBJ databases">
        <title>Colletotrichum chrysophilum M932 genome sequence.</title>
        <authorList>
            <person name="Baroncelli R."/>
        </authorList>
    </citation>
    <scope>NUCLEOTIDE SEQUENCE</scope>
    <source>
        <strain evidence="2">M932</strain>
    </source>
</reference>
<dbReference type="Proteomes" id="UP001243330">
    <property type="component" value="Unassembled WGS sequence"/>
</dbReference>
<protein>
    <submittedName>
        <fullName evidence="2">Uncharacterized protein</fullName>
    </submittedName>
</protein>
<proteinExistence type="predicted"/>
<name>A0AAD9ECU7_9PEZI</name>
<evidence type="ECO:0000256" key="1">
    <source>
        <dbReference type="SAM" id="MobiDB-lite"/>
    </source>
</evidence>
<accession>A0AAD9ECU7</accession>
<feature type="compositionally biased region" description="Polar residues" evidence="1">
    <location>
        <begin position="120"/>
        <end position="141"/>
    </location>
</feature>
<comment type="caution">
    <text evidence="2">The sequence shown here is derived from an EMBL/GenBank/DDBJ whole genome shotgun (WGS) entry which is preliminary data.</text>
</comment>
<evidence type="ECO:0000313" key="3">
    <source>
        <dbReference type="Proteomes" id="UP001243330"/>
    </source>
</evidence>
<gene>
    <name evidence="2" type="ORF">CCHR01_10937</name>
</gene>
<sequence length="188" mass="21050">MSPPTRRARREGRLPPQRVETVLAGWLAGWGHSSDGVDKGVCRLWPQSPSLSYGHWPDRLPLPQASLLLRPQEQTTQENQPAKQQKAPKRAPKQRESAGTSRDTSRTSHAGHYHDGPGTGPSQTTPDMGSRQQMTKQTLRTARTLPVPFHGTIWFFHRKKSQVFYGCLCLDLSLLGGVETSPKVPWQR</sequence>
<evidence type="ECO:0000313" key="2">
    <source>
        <dbReference type="EMBL" id="KAK1846449.1"/>
    </source>
</evidence>
<feature type="region of interest" description="Disordered" evidence="1">
    <location>
        <begin position="73"/>
        <end position="142"/>
    </location>
</feature>